<keyword evidence="2" id="KW-1185">Reference proteome</keyword>
<accession>A0A5B7D147</accession>
<protein>
    <submittedName>
        <fullName evidence="1">Uncharacterized protein</fullName>
    </submittedName>
</protein>
<proteinExistence type="predicted"/>
<dbReference type="Proteomes" id="UP000324222">
    <property type="component" value="Unassembled WGS sequence"/>
</dbReference>
<gene>
    <name evidence="1" type="ORF">E2C01_007425</name>
</gene>
<comment type="caution">
    <text evidence="1">The sequence shown here is derived from an EMBL/GenBank/DDBJ whole genome shotgun (WGS) entry which is preliminary data.</text>
</comment>
<evidence type="ECO:0000313" key="1">
    <source>
        <dbReference type="EMBL" id="MPC14654.1"/>
    </source>
</evidence>
<evidence type="ECO:0000313" key="2">
    <source>
        <dbReference type="Proteomes" id="UP000324222"/>
    </source>
</evidence>
<reference evidence="1 2" key="1">
    <citation type="submission" date="2019-05" db="EMBL/GenBank/DDBJ databases">
        <title>Another draft genome of Portunus trituberculatus and its Hox gene families provides insights of decapod evolution.</title>
        <authorList>
            <person name="Jeong J.-H."/>
            <person name="Song I."/>
            <person name="Kim S."/>
            <person name="Choi T."/>
            <person name="Kim D."/>
            <person name="Ryu S."/>
            <person name="Kim W."/>
        </authorList>
    </citation>
    <scope>NUCLEOTIDE SEQUENCE [LARGE SCALE GENOMIC DNA]</scope>
    <source>
        <tissue evidence="1">Muscle</tissue>
    </source>
</reference>
<name>A0A5B7D147_PORTR</name>
<dbReference type="AlphaFoldDB" id="A0A5B7D147"/>
<organism evidence="1 2">
    <name type="scientific">Portunus trituberculatus</name>
    <name type="common">Swimming crab</name>
    <name type="synonym">Neptunus trituberculatus</name>
    <dbReference type="NCBI Taxonomy" id="210409"/>
    <lineage>
        <taxon>Eukaryota</taxon>
        <taxon>Metazoa</taxon>
        <taxon>Ecdysozoa</taxon>
        <taxon>Arthropoda</taxon>
        <taxon>Crustacea</taxon>
        <taxon>Multicrustacea</taxon>
        <taxon>Malacostraca</taxon>
        <taxon>Eumalacostraca</taxon>
        <taxon>Eucarida</taxon>
        <taxon>Decapoda</taxon>
        <taxon>Pleocyemata</taxon>
        <taxon>Brachyura</taxon>
        <taxon>Eubrachyura</taxon>
        <taxon>Portunoidea</taxon>
        <taxon>Portunidae</taxon>
        <taxon>Portuninae</taxon>
        <taxon>Portunus</taxon>
    </lineage>
</organism>
<dbReference type="EMBL" id="VSRR010000369">
    <property type="protein sequence ID" value="MPC14654.1"/>
    <property type="molecule type" value="Genomic_DNA"/>
</dbReference>
<sequence>MLVPNTPCPVHAIRHHNQITALKVLHMDWYCLSAVPIMLTDEGCITLLVADLRPKSDSQPSKSPLNGKGKTSDYLTFTYYVLKDTVHTLNLAKETY</sequence>